<keyword evidence="2" id="KW-0328">Glycosyltransferase</keyword>
<name>A0ABU3TQL0_9BACT</name>
<keyword evidence="1" id="KW-1003">Cell membrane</keyword>
<evidence type="ECO:0000313" key="9">
    <source>
        <dbReference type="EMBL" id="MDU0808158.1"/>
    </source>
</evidence>
<reference evidence="9 10" key="1">
    <citation type="submission" date="2023-09" db="EMBL/GenBank/DDBJ databases">
        <title>Aquirufa genomes.</title>
        <authorList>
            <person name="Pitt A."/>
        </authorList>
    </citation>
    <scope>NUCLEOTIDE SEQUENCE [LARGE SCALE GENOMIC DNA]</scope>
    <source>
        <strain evidence="9 10">LEOWEIH-7C</strain>
    </source>
</reference>
<dbReference type="SUPFAM" id="SSF53448">
    <property type="entry name" value="Nucleotide-diphospho-sugar transferases"/>
    <property type="match status" value="1"/>
</dbReference>
<evidence type="ECO:0000256" key="1">
    <source>
        <dbReference type="ARBA" id="ARBA00022475"/>
    </source>
</evidence>
<evidence type="ECO:0000256" key="7">
    <source>
        <dbReference type="ARBA" id="ARBA00023136"/>
    </source>
</evidence>
<evidence type="ECO:0000259" key="8">
    <source>
        <dbReference type="Pfam" id="PF00535"/>
    </source>
</evidence>
<keyword evidence="10" id="KW-1185">Reference proteome</keyword>
<dbReference type="Gene3D" id="3.90.550.10">
    <property type="entry name" value="Spore Coat Polysaccharide Biosynthesis Protein SpsA, Chain A"/>
    <property type="match status" value="1"/>
</dbReference>
<dbReference type="RefSeq" id="WP_315575625.1">
    <property type="nucleotide sequence ID" value="NZ_JARDXH010000002.1"/>
</dbReference>
<dbReference type="CDD" id="cd04179">
    <property type="entry name" value="DPM_DPG-synthase_like"/>
    <property type="match status" value="1"/>
</dbReference>
<dbReference type="Proteomes" id="UP001249959">
    <property type="component" value="Unassembled WGS sequence"/>
</dbReference>
<evidence type="ECO:0000256" key="6">
    <source>
        <dbReference type="ARBA" id="ARBA00022989"/>
    </source>
</evidence>
<keyword evidence="7" id="KW-0472">Membrane</keyword>
<accession>A0ABU3TQL0</accession>
<keyword evidence="3" id="KW-0808">Transferase</keyword>
<organism evidence="9 10">
    <name type="scientific">Aquirufa regiilacus</name>
    <dbReference type="NCBI Taxonomy" id="3024868"/>
    <lineage>
        <taxon>Bacteria</taxon>
        <taxon>Pseudomonadati</taxon>
        <taxon>Bacteroidota</taxon>
        <taxon>Cytophagia</taxon>
        <taxon>Cytophagales</taxon>
        <taxon>Flectobacillaceae</taxon>
        <taxon>Aquirufa</taxon>
    </lineage>
</organism>
<dbReference type="InterPro" id="IPR050256">
    <property type="entry name" value="Glycosyltransferase_2"/>
</dbReference>
<sequence length="249" mass="28889">MQNELDLVVVIPAYNEEACIRDVVPNWIEGISKTVSKDRFKLLIINDGSRDNTGAILDELAGEYPNLIAKHQLNGGHGNAIYNGYQMAVDMNPDFVFQTDSDDQFDPKDFHKFWEKRNESNFVLGFREVRHDDPFRLVITRILKFSLLFIYGTYIHDANIPFRLIRTGYLKKLLAALPKTVPFAPNIFLSVLAKKAGEKLFDIPVLHKERETGEVSIRHMKLLKVCWQSFKELARFRFDLNRMVEEIKK</sequence>
<evidence type="ECO:0000313" key="10">
    <source>
        <dbReference type="Proteomes" id="UP001249959"/>
    </source>
</evidence>
<dbReference type="PANTHER" id="PTHR48090:SF3">
    <property type="entry name" value="UNDECAPRENYL-PHOSPHATE 4-DEOXY-4-FORMAMIDO-L-ARABINOSE TRANSFERASE"/>
    <property type="match status" value="1"/>
</dbReference>
<keyword evidence="5" id="KW-0448">Lipopolysaccharide biosynthesis</keyword>
<dbReference type="InterPro" id="IPR001173">
    <property type="entry name" value="Glyco_trans_2-like"/>
</dbReference>
<evidence type="ECO:0000256" key="3">
    <source>
        <dbReference type="ARBA" id="ARBA00022679"/>
    </source>
</evidence>
<evidence type="ECO:0000256" key="5">
    <source>
        <dbReference type="ARBA" id="ARBA00022985"/>
    </source>
</evidence>
<evidence type="ECO:0000256" key="2">
    <source>
        <dbReference type="ARBA" id="ARBA00022676"/>
    </source>
</evidence>
<keyword evidence="4" id="KW-0812">Transmembrane</keyword>
<keyword evidence="6" id="KW-1133">Transmembrane helix</keyword>
<dbReference type="Pfam" id="PF00535">
    <property type="entry name" value="Glycos_transf_2"/>
    <property type="match status" value="1"/>
</dbReference>
<evidence type="ECO:0000256" key="4">
    <source>
        <dbReference type="ARBA" id="ARBA00022692"/>
    </source>
</evidence>
<dbReference type="PANTHER" id="PTHR48090">
    <property type="entry name" value="UNDECAPRENYL-PHOSPHATE 4-DEOXY-4-FORMAMIDO-L-ARABINOSE TRANSFERASE-RELATED"/>
    <property type="match status" value="1"/>
</dbReference>
<dbReference type="EMBL" id="JAVNWW010000001">
    <property type="protein sequence ID" value="MDU0808158.1"/>
    <property type="molecule type" value="Genomic_DNA"/>
</dbReference>
<feature type="domain" description="Glycosyltransferase 2-like" evidence="8">
    <location>
        <begin position="9"/>
        <end position="173"/>
    </location>
</feature>
<protein>
    <submittedName>
        <fullName evidence="9">Glycosyltransferase family 2 protein</fullName>
    </submittedName>
</protein>
<proteinExistence type="predicted"/>
<gene>
    <name evidence="9" type="ORF">PQG45_03800</name>
</gene>
<dbReference type="InterPro" id="IPR029044">
    <property type="entry name" value="Nucleotide-diphossugar_trans"/>
</dbReference>
<comment type="caution">
    <text evidence="9">The sequence shown here is derived from an EMBL/GenBank/DDBJ whole genome shotgun (WGS) entry which is preliminary data.</text>
</comment>